<evidence type="ECO:0000256" key="5">
    <source>
        <dbReference type="ARBA" id="ARBA00022729"/>
    </source>
</evidence>
<gene>
    <name evidence="14" type="ORF">IAB89_09925</name>
</gene>
<comment type="similarity">
    <text evidence="10">Belongs to the acyltransferase CrtO family.</text>
</comment>
<evidence type="ECO:0000256" key="11">
    <source>
        <dbReference type="ARBA" id="ARBA00023667"/>
    </source>
</evidence>
<comment type="subcellular location">
    <subcellularLocation>
        <location evidence="1">Cell membrane</location>
        <topology evidence="1">Single-pass membrane protein</topology>
    </subcellularLocation>
</comment>
<dbReference type="PROSITE" id="PS51257">
    <property type="entry name" value="PROKAR_LIPOPROTEIN"/>
    <property type="match status" value="1"/>
</dbReference>
<keyword evidence="8" id="KW-0012">Acyltransferase</keyword>
<evidence type="ECO:0000256" key="10">
    <source>
        <dbReference type="ARBA" id="ARBA00023603"/>
    </source>
</evidence>
<dbReference type="GO" id="GO:0005886">
    <property type="term" value="C:plasma membrane"/>
    <property type="evidence" value="ECO:0007669"/>
    <property type="project" value="UniProtKB-SubCell"/>
</dbReference>
<evidence type="ECO:0000256" key="1">
    <source>
        <dbReference type="ARBA" id="ARBA00004162"/>
    </source>
</evidence>
<keyword evidence="2" id="KW-1003">Cell membrane</keyword>
<proteinExistence type="inferred from homology"/>
<evidence type="ECO:0000313" key="14">
    <source>
        <dbReference type="EMBL" id="HIR47950.1"/>
    </source>
</evidence>
<evidence type="ECO:0000256" key="12">
    <source>
        <dbReference type="ARBA" id="ARBA00025324"/>
    </source>
</evidence>
<feature type="transmembrane region" description="Helical" evidence="13">
    <location>
        <begin position="12"/>
        <end position="37"/>
    </location>
</feature>
<dbReference type="InterPro" id="IPR044021">
    <property type="entry name" value="CrtO"/>
</dbReference>
<reference evidence="14" key="2">
    <citation type="journal article" date="2021" name="PeerJ">
        <title>Extensive microbial diversity within the chicken gut microbiome revealed by metagenomics and culture.</title>
        <authorList>
            <person name="Gilroy R."/>
            <person name="Ravi A."/>
            <person name="Getino M."/>
            <person name="Pursley I."/>
            <person name="Horton D.L."/>
            <person name="Alikhan N.F."/>
            <person name="Baker D."/>
            <person name="Gharbi K."/>
            <person name="Hall N."/>
            <person name="Watson M."/>
            <person name="Adriaenssens E.M."/>
            <person name="Foster-Nyarko E."/>
            <person name="Jarju S."/>
            <person name="Secka A."/>
            <person name="Antonio M."/>
            <person name="Oren A."/>
            <person name="Chaudhuri R.R."/>
            <person name="La Ragione R."/>
            <person name="Hildebrand F."/>
            <person name="Pallen M.J."/>
        </authorList>
    </citation>
    <scope>NUCLEOTIDE SEQUENCE</scope>
    <source>
        <strain evidence="14">ChiSxjej1B13-7958</strain>
    </source>
</reference>
<evidence type="ECO:0000256" key="2">
    <source>
        <dbReference type="ARBA" id="ARBA00022475"/>
    </source>
</evidence>
<evidence type="ECO:0000256" key="3">
    <source>
        <dbReference type="ARBA" id="ARBA00022679"/>
    </source>
</evidence>
<feature type="transmembrane region" description="Helical" evidence="13">
    <location>
        <begin position="109"/>
        <end position="133"/>
    </location>
</feature>
<keyword evidence="4 13" id="KW-0812">Transmembrane</keyword>
<reference evidence="14" key="1">
    <citation type="submission" date="2020-10" db="EMBL/GenBank/DDBJ databases">
        <authorList>
            <person name="Gilroy R."/>
        </authorList>
    </citation>
    <scope>NUCLEOTIDE SEQUENCE</scope>
    <source>
        <strain evidence="14">ChiSxjej1B13-7958</strain>
    </source>
</reference>
<comment type="pathway">
    <text evidence="9">Carotenoid biosynthesis; staphyloxanthin biosynthesis; staphyloxanthin from farnesyl diphosphate: step 5/5.</text>
</comment>
<dbReference type="Pfam" id="PF18927">
    <property type="entry name" value="CrtO"/>
    <property type="match status" value="1"/>
</dbReference>
<keyword evidence="7 13" id="KW-0472">Membrane</keyword>
<evidence type="ECO:0000256" key="9">
    <source>
        <dbReference type="ARBA" id="ARBA00023588"/>
    </source>
</evidence>
<dbReference type="Proteomes" id="UP000824242">
    <property type="component" value="Unassembled WGS sequence"/>
</dbReference>
<evidence type="ECO:0000256" key="8">
    <source>
        <dbReference type="ARBA" id="ARBA00023315"/>
    </source>
</evidence>
<evidence type="ECO:0000313" key="15">
    <source>
        <dbReference type="Proteomes" id="UP000824242"/>
    </source>
</evidence>
<sequence length="180" mass="20670">MLRGLSGVQILVWNMVIVAIWHVTVFIACVKLPVSYFDETKPRFRARDWERGGRWYKDTLRINAWKDHIPQYAARNGFSKEHLERPDDLTIDYINEFIMETCRGEWMHLSGALCAVLLLVINPIGFGLLFAFLDLLGNLPFAAIQRYNRFRLQTLRKRRLRTQKGTVGSAAVTASASPCA</sequence>
<evidence type="ECO:0000256" key="7">
    <source>
        <dbReference type="ARBA" id="ARBA00023136"/>
    </source>
</evidence>
<organism evidence="14 15">
    <name type="scientific">Candidatus Caccousia avicola</name>
    <dbReference type="NCBI Taxonomy" id="2840721"/>
    <lineage>
        <taxon>Bacteria</taxon>
        <taxon>Bacillati</taxon>
        <taxon>Bacillota</taxon>
        <taxon>Clostridia</taxon>
        <taxon>Eubacteriales</taxon>
        <taxon>Oscillospiraceae</taxon>
        <taxon>Oscillospiraceae incertae sedis</taxon>
        <taxon>Candidatus Caccousia</taxon>
    </lineage>
</organism>
<dbReference type="AlphaFoldDB" id="A0A9D1AQW0"/>
<dbReference type="EMBL" id="DVGZ01000109">
    <property type="protein sequence ID" value="HIR47950.1"/>
    <property type="molecule type" value="Genomic_DNA"/>
</dbReference>
<accession>A0A9D1AQW0</accession>
<name>A0A9D1AQW0_9FIRM</name>
<keyword evidence="6 13" id="KW-1133">Transmembrane helix</keyword>
<keyword evidence="3" id="KW-0808">Transferase</keyword>
<evidence type="ECO:0000256" key="13">
    <source>
        <dbReference type="SAM" id="Phobius"/>
    </source>
</evidence>
<comment type="caution">
    <text evidence="14">The sequence shown here is derived from an EMBL/GenBank/DDBJ whole genome shotgun (WGS) entry which is preliminary data.</text>
</comment>
<evidence type="ECO:0000256" key="4">
    <source>
        <dbReference type="ARBA" id="ARBA00022692"/>
    </source>
</evidence>
<comment type="function">
    <text evidence="12">Catalyzes the acylation of glycosyl-4,4'-diaponeurosporenoate, i.e. the esterification of glucose at the C6'' position with the carboxyl group of the C(15) fatty acid 12-methyltetradecanoic acid, to yield staphyloxanthin. This is the last step in the biosynthesis of this orange pigment, present in most staphylococci strains.</text>
</comment>
<dbReference type="GO" id="GO:0016746">
    <property type="term" value="F:acyltransferase activity"/>
    <property type="evidence" value="ECO:0007669"/>
    <property type="project" value="UniProtKB-KW"/>
</dbReference>
<keyword evidence="5" id="KW-0732">Signal</keyword>
<evidence type="ECO:0000256" key="6">
    <source>
        <dbReference type="ARBA" id="ARBA00022989"/>
    </source>
</evidence>
<protein>
    <recommendedName>
        <fullName evidence="11">Glycosyl-4,4'-diaponeurosporenoate acyltransferase</fullName>
    </recommendedName>
</protein>